<dbReference type="AlphaFoldDB" id="A0A4Y4XPE5"/>
<evidence type="ECO:0000313" key="2">
    <source>
        <dbReference type="Proteomes" id="UP000319650"/>
    </source>
</evidence>
<feature type="non-terminal residue" evidence="1">
    <location>
        <position position="44"/>
    </location>
</feature>
<gene>
    <name evidence="1" type="ORF">B0X64_00230</name>
</gene>
<reference evidence="1 2" key="1">
    <citation type="journal article" date="2017" name="Front. Cell. Infect. Microbiol.">
        <title>Whole Genome Sequence and Phylogenetic Analysis Show Helicobacter pylori Strains from Latin America Have Followed a Unique Evolution Pathway.</title>
        <authorList>
            <person name="Munoz-Ramirez Z.Y."/>
            <person name="Mendez-Tenorio A."/>
            <person name="Kato I."/>
            <person name="Bravo M.M."/>
            <person name="Rizzato C."/>
            <person name="Thorell K."/>
            <person name="Torres R.C."/>
            <person name="Aviles-Jimenez F."/>
            <person name="Camorlinga M."/>
            <person name="Canzian F."/>
            <person name="Torres J."/>
        </authorList>
    </citation>
    <scope>NUCLEOTIDE SEQUENCE [LARGE SCALE GENOMIC DNA]</scope>
    <source>
        <strain evidence="1 2">CM22351</strain>
    </source>
</reference>
<protein>
    <submittedName>
        <fullName evidence="1">Para-aminobenzoate synthetase (PabB)</fullName>
    </submittedName>
</protein>
<comment type="caution">
    <text evidence="1">The sequence shown here is derived from an EMBL/GenBank/DDBJ whole genome shotgun (WGS) entry which is preliminary data.</text>
</comment>
<sequence length="44" mass="5103">MIFGDFKYQKSVKKLTATNLNELKNALDFISQNRGRGYFVGYLL</sequence>
<accession>A0A4Y4XPE5</accession>
<name>A0A4Y4XPE5_HELPX</name>
<dbReference type="Proteomes" id="UP000319650">
    <property type="component" value="Unassembled WGS sequence"/>
</dbReference>
<dbReference type="EMBL" id="MUPN01000033">
    <property type="protein sequence ID" value="OOQ41575.1"/>
    <property type="molecule type" value="Genomic_DNA"/>
</dbReference>
<organism evidence="1 2">
    <name type="scientific">Helicobacter pylori</name>
    <name type="common">Campylobacter pylori</name>
    <dbReference type="NCBI Taxonomy" id="210"/>
    <lineage>
        <taxon>Bacteria</taxon>
        <taxon>Pseudomonadati</taxon>
        <taxon>Campylobacterota</taxon>
        <taxon>Epsilonproteobacteria</taxon>
        <taxon>Campylobacterales</taxon>
        <taxon>Helicobacteraceae</taxon>
        <taxon>Helicobacter</taxon>
    </lineage>
</organism>
<proteinExistence type="predicted"/>
<evidence type="ECO:0000313" key="1">
    <source>
        <dbReference type="EMBL" id="OOQ41575.1"/>
    </source>
</evidence>